<keyword evidence="2" id="KW-1185">Reference proteome</keyword>
<dbReference type="EMBL" id="BNJG01000001">
    <property type="protein sequence ID" value="GHO55669.1"/>
    <property type="molecule type" value="Genomic_DNA"/>
</dbReference>
<comment type="caution">
    <text evidence="1">The sequence shown here is derived from an EMBL/GenBank/DDBJ whole genome shotgun (WGS) entry which is preliminary data.</text>
</comment>
<gene>
    <name evidence="1" type="ORF">KSB_41440</name>
</gene>
<sequence length="74" mass="8379">MRAGQLYVGDELVDPERIYRVAGSDWELDSYGGYTDPAWELKPTYDMPTILPEALEAYVTLQKRISLPVMGRLG</sequence>
<accession>A0ABQ3US81</accession>
<evidence type="ECO:0000313" key="1">
    <source>
        <dbReference type="EMBL" id="GHO55669.1"/>
    </source>
</evidence>
<proteinExistence type="predicted"/>
<organism evidence="1 2">
    <name type="scientific">Ktedonobacter robiniae</name>
    <dbReference type="NCBI Taxonomy" id="2778365"/>
    <lineage>
        <taxon>Bacteria</taxon>
        <taxon>Bacillati</taxon>
        <taxon>Chloroflexota</taxon>
        <taxon>Ktedonobacteria</taxon>
        <taxon>Ktedonobacterales</taxon>
        <taxon>Ktedonobacteraceae</taxon>
        <taxon>Ktedonobacter</taxon>
    </lineage>
</organism>
<name>A0ABQ3US81_9CHLR</name>
<dbReference type="RefSeq" id="WP_201372236.1">
    <property type="nucleotide sequence ID" value="NZ_BNJG01000001.1"/>
</dbReference>
<dbReference type="InterPro" id="IPR036907">
    <property type="entry name" value="5'-Nucleotdase_C_sf"/>
</dbReference>
<reference evidence="1 2" key="1">
    <citation type="journal article" date="2021" name="Int. J. Syst. Evol. Microbiol.">
        <title>Reticulibacter mediterranei gen. nov., sp. nov., within the new family Reticulibacteraceae fam. nov., and Ktedonospora formicarum gen. nov., sp. nov., Ktedonobacter robiniae sp. nov., Dictyobacter formicarum sp. nov. and Dictyobacter arantiisoli sp. nov., belonging to the class Ktedonobacteria.</title>
        <authorList>
            <person name="Yabe S."/>
            <person name="Zheng Y."/>
            <person name="Wang C.M."/>
            <person name="Sakai Y."/>
            <person name="Abe K."/>
            <person name="Yokota A."/>
            <person name="Donadio S."/>
            <person name="Cavaletti L."/>
            <person name="Monciardini P."/>
        </authorList>
    </citation>
    <scope>NUCLEOTIDE SEQUENCE [LARGE SCALE GENOMIC DNA]</scope>
    <source>
        <strain evidence="1 2">SOSP1-30</strain>
    </source>
</reference>
<dbReference type="SUPFAM" id="SSF55816">
    <property type="entry name" value="5'-nucleotidase (syn. UDP-sugar hydrolase), C-terminal domain"/>
    <property type="match status" value="1"/>
</dbReference>
<evidence type="ECO:0000313" key="2">
    <source>
        <dbReference type="Proteomes" id="UP000654345"/>
    </source>
</evidence>
<protein>
    <submittedName>
        <fullName evidence="1">Uncharacterized protein</fullName>
    </submittedName>
</protein>
<dbReference type="Proteomes" id="UP000654345">
    <property type="component" value="Unassembled WGS sequence"/>
</dbReference>